<evidence type="ECO:0000256" key="2">
    <source>
        <dbReference type="ARBA" id="ARBA00005982"/>
    </source>
</evidence>
<keyword evidence="4 6" id="KW-1133">Transmembrane helix</keyword>
<reference evidence="7 8" key="1">
    <citation type="submission" date="2020-02" db="EMBL/GenBank/DDBJ databases">
        <authorList>
            <person name="Ma Q."/>
            <person name="Huang Y."/>
            <person name="Song X."/>
            <person name="Pei D."/>
        </authorList>
    </citation>
    <scope>NUCLEOTIDE SEQUENCE [LARGE SCALE GENOMIC DNA]</scope>
    <source>
        <strain evidence="7">Sxm20200214</strain>
        <tissue evidence="7">Leaf</tissue>
    </source>
</reference>
<comment type="subcellular location">
    <subcellularLocation>
        <location evidence="1">Membrane</location>
        <topology evidence="1">Multi-pass membrane protein</topology>
    </subcellularLocation>
</comment>
<dbReference type="GO" id="GO:0016020">
    <property type="term" value="C:membrane"/>
    <property type="evidence" value="ECO:0007669"/>
    <property type="project" value="UniProtKB-SubCell"/>
</dbReference>
<comment type="caution">
    <text evidence="7">The sequence shown here is derived from an EMBL/GenBank/DDBJ whole genome shotgun (WGS) entry which is preliminary data.</text>
</comment>
<sequence length="261" mass="29289">MALAGDELENTLPPGKSTVRCSSVGWKSARLIIFVEMAEQFAYYGISSNLITYLTGPLGESTQQLRQISIHGVEWYRFCNSTGASSLTRFSAVSVPSSLHLYYISWDLGYCLFSAMILYESKDSNQLQVILFFVSLYLIALGQGGYTPCLKVFGADQFVGNDLEKSKAKSSFFNWLMFGSCVSITTTRLVSNYIQENLSWSLGFGIPGASMLLALLLFLLGTKTYRFTSERERLGKKNRFARIIRVFMEAIKNRGQQDLHI</sequence>
<feature type="transmembrane region" description="Helical" evidence="6">
    <location>
        <begin position="125"/>
        <end position="142"/>
    </location>
</feature>
<dbReference type="InterPro" id="IPR000109">
    <property type="entry name" value="POT_fam"/>
</dbReference>
<keyword evidence="5 6" id="KW-0472">Membrane</keyword>
<comment type="similarity">
    <text evidence="2">Belongs to the major facilitator superfamily. Proton-dependent oligopeptide transporter (POT/PTR) (TC 2.A.17) family.</text>
</comment>
<evidence type="ECO:0000256" key="1">
    <source>
        <dbReference type="ARBA" id="ARBA00004141"/>
    </source>
</evidence>
<feature type="transmembrane region" description="Helical" evidence="6">
    <location>
        <begin position="99"/>
        <end position="119"/>
    </location>
</feature>
<dbReference type="Pfam" id="PF00854">
    <property type="entry name" value="PTR2"/>
    <property type="match status" value="1"/>
</dbReference>
<keyword evidence="3 6" id="KW-0812">Transmembrane</keyword>
<dbReference type="PANTHER" id="PTHR11654">
    <property type="entry name" value="OLIGOPEPTIDE TRANSPORTER-RELATED"/>
    <property type="match status" value="1"/>
</dbReference>
<dbReference type="Proteomes" id="UP000886595">
    <property type="component" value="Unassembled WGS sequence"/>
</dbReference>
<feature type="transmembrane region" description="Helical" evidence="6">
    <location>
        <begin position="200"/>
        <end position="221"/>
    </location>
</feature>
<name>A0A8X7W187_BRACI</name>
<protein>
    <submittedName>
        <fullName evidence="7">Uncharacterized protein</fullName>
    </submittedName>
</protein>
<gene>
    <name evidence="7" type="ORF">Bca52824_014954</name>
</gene>
<evidence type="ECO:0000256" key="6">
    <source>
        <dbReference type="SAM" id="Phobius"/>
    </source>
</evidence>
<dbReference type="GO" id="GO:0022857">
    <property type="term" value="F:transmembrane transporter activity"/>
    <property type="evidence" value="ECO:0007669"/>
    <property type="project" value="InterPro"/>
</dbReference>
<evidence type="ECO:0000313" key="8">
    <source>
        <dbReference type="Proteomes" id="UP000886595"/>
    </source>
</evidence>
<dbReference type="Gene3D" id="1.20.1250.20">
    <property type="entry name" value="MFS general substrate transporter like domains"/>
    <property type="match status" value="1"/>
</dbReference>
<evidence type="ECO:0000256" key="4">
    <source>
        <dbReference type="ARBA" id="ARBA00022989"/>
    </source>
</evidence>
<dbReference type="InterPro" id="IPR036259">
    <property type="entry name" value="MFS_trans_sf"/>
</dbReference>
<dbReference type="OrthoDB" id="8904098at2759"/>
<keyword evidence="8" id="KW-1185">Reference proteome</keyword>
<evidence type="ECO:0000256" key="3">
    <source>
        <dbReference type="ARBA" id="ARBA00022692"/>
    </source>
</evidence>
<accession>A0A8X7W187</accession>
<proteinExistence type="inferred from homology"/>
<dbReference type="EMBL" id="JAAMPC010000003">
    <property type="protein sequence ID" value="KAG2321741.1"/>
    <property type="molecule type" value="Genomic_DNA"/>
</dbReference>
<evidence type="ECO:0000313" key="7">
    <source>
        <dbReference type="EMBL" id="KAG2321741.1"/>
    </source>
</evidence>
<feature type="transmembrane region" description="Helical" evidence="6">
    <location>
        <begin position="172"/>
        <end position="194"/>
    </location>
</feature>
<evidence type="ECO:0000256" key="5">
    <source>
        <dbReference type="ARBA" id="ARBA00023136"/>
    </source>
</evidence>
<dbReference type="SUPFAM" id="SSF103473">
    <property type="entry name" value="MFS general substrate transporter"/>
    <property type="match status" value="1"/>
</dbReference>
<organism evidence="7 8">
    <name type="scientific">Brassica carinata</name>
    <name type="common">Ethiopian mustard</name>
    <name type="synonym">Abyssinian cabbage</name>
    <dbReference type="NCBI Taxonomy" id="52824"/>
    <lineage>
        <taxon>Eukaryota</taxon>
        <taxon>Viridiplantae</taxon>
        <taxon>Streptophyta</taxon>
        <taxon>Embryophyta</taxon>
        <taxon>Tracheophyta</taxon>
        <taxon>Spermatophyta</taxon>
        <taxon>Magnoliopsida</taxon>
        <taxon>eudicotyledons</taxon>
        <taxon>Gunneridae</taxon>
        <taxon>Pentapetalae</taxon>
        <taxon>rosids</taxon>
        <taxon>malvids</taxon>
        <taxon>Brassicales</taxon>
        <taxon>Brassicaceae</taxon>
        <taxon>Brassiceae</taxon>
        <taxon>Brassica</taxon>
    </lineage>
</organism>
<dbReference type="AlphaFoldDB" id="A0A8X7W187"/>